<sequence length="147" mass="16638">MAMGGNRNTCEVITNEASRPKQETRYQMPSGTDKGKQKQNRRAQQEAEREKKIQEEQSDIVSDSMIENEKPERKPKPTSDFLSENLVGDSHESLAQKFENYCKEVGSTAIRGGQLELGALRHCLKKHIMIFSGSLPDVEMGKERVQI</sequence>
<evidence type="ECO:0000313" key="2">
    <source>
        <dbReference type="Proteomes" id="UP000828941"/>
    </source>
</evidence>
<accession>A0ACB9PMH2</accession>
<keyword evidence="2" id="KW-1185">Reference proteome</keyword>
<comment type="caution">
    <text evidence="1">The sequence shown here is derived from an EMBL/GenBank/DDBJ whole genome shotgun (WGS) entry which is preliminary data.</text>
</comment>
<dbReference type="EMBL" id="CM039429">
    <property type="protein sequence ID" value="KAI4349613.1"/>
    <property type="molecule type" value="Genomic_DNA"/>
</dbReference>
<protein>
    <submittedName>
        <fullName evidence="1">Uncharacterized protein</fullName>
    </submittedName>
</protein>
<name>A0ACB9PMH2_BAUVA</name>
<dbReference type="Proteomes" id="UP000828941">
    <property type="component" value="Chromosome 4"/>
</dbReference>
<gene>
    <name evidence="1" type="ORF">L6164_010179</name>
</gene>
<reference evidence="1 2" key="1">
    <citation type="journal article" date="2022" name="DNA Res.">
        <title>Chromosomal-level genome assembly of the orchid tree Bauhinia variegata (Leguminosae; Cercidoideae) supports the allotetraploid origin hypothesis of Bauhinia.</title>
        <authorList>
            <person name="Zhong Y."/>
            <person name="Chen Y."/>
            <person name="Zheng D."/>
            <person name="Pang J."/>
            <person name="Liu Y."/>
            <person name="Luo S."/>
            <person name="Meng S."/>
            <person name="Qian L."/>
            <person name="Wei D."/>
            <person name="Dai S."/>
            <person name="Zhou R."/>
        </authorList>
    </citation>
    <scope>NUCLEOTIDE SEQUENCE [LARGE SCALE GENOMIC DNA]</scope>
    <source>
        <strain evidence="1">BV-YZ2020</strain>
    </source>
</reference>
<proteinExistence type="predicted"/>
<organism evidence="1 2">
    <name type="scientific">Bauhinia variegata</name>
    <name type="common">Purple orchid tree</name>
    <name type="synonym">Phanera variegata</name>
    <dbReference type="NCBI Taxonomy" id="167791"/>
    <lineage>
        <taxon>Eukaryota</taxon>
        <taxon>Viridiplantae</taxon>
        <taxon>Streptophyta</taxon>
        <taxon>Embryophyta</taxon>
        <taxon>Tracheophyta</taxon>
        <taxon>Spermatophyta</taxon>
        <taxon>Magnoliopsida</taxon>
        <taxon>eudicotyledons</taxon>
        <taxon>Gunneridae</taxon>
        <taxon>Pentapetalae</taxon>
        <taxon>rosids</taxon>
        <taxon>fabids</taxon>
        <taxon>Fabales</taxon>
        <taxon>Fabaceae</taxon>
        <taxon>Cercidoideae</taxon>
        <taxon>Cercideae</taxon>
        <taxon>Bauhiniinae</taxon>
        <taxon>Bauhinia</taxon>
    </lineage>
</organism>
<evidence type="ECO:0000313" key="1">
    <source>
        <dbReference type="EMBL" id="KAI4349613.1"/>
    </source>
</evidence>